<keyword evidence="3" id="KW-1185">Reference proteome</keyword>
<protein>
    <submittedName>
        <fullName evidence="2">DUF928 domain-containing protein</fullName>
    </submittedName>
</protein>
<dbReference type="Proteomes" id="UP000481033">
    <property type="component" value="Unassembled WGS sequence"/>
</dbReference>
<proteinExistence type="predicted"/>
<dbReference type="EMBL" id="QXHD01000004">
    <property type="protein sequence ID" value="NEZ57590.1"/>
    <property type="molecule type" value="Genomic_DNA"/>
</dbReference>
<feature type="region of interest" description="Disordered" evidence="1">
    <location>
        <begin position="41"/>
        <end position="64"/>
    </location>
</feature>
<evidence type="ECO:0000313" key="2">
    <source>
        <dbReference type="EMBL" id="NEZ57590.1"/>
    </source>
</evidence>
<dbReference type="InterPro" id="IPR010328">
    <property type="entry name" value="DUF928"/>
</dbReference>
<gene>
    <name evidence="2" type="ORF">DXZ20_18360</name>
</gene>
<dbReference type="Pfam" id="PF06051">
    <property type="entry name" value="DUF928"/>
    <property type="match status" value="1"/>
</dbReference>
<evidence type="ECO:0000313" key="3">
    <source>
        <dbReference type="Proteomes" id="UP000481033"/>
    </source>
</evidence>
<accession>A0A6M0RNX6</accession>
<sequence length="276" mass="30880">MKRLNTLFNLMFPVSLLGVAWLCLVPISSLAQSTQINTNIEFTPPPLEDRGRPHSGRRQGAASRGSCQLLEQQTGLTALVPNTQVQLEDTAETADNAYLSNYESVLSLTTEALPAFWFYVPYSSEDIKEFEFVLQDESGNEVYQETFISHHETPGIVQITLPETLSPLRLDATYQWFFLTHCESGTTALSPEVGGWIRRVELVSNLQTQLDNATALEMASIYASNGIWQNAITILGELYRESPENTIFRDNWSSLLTSIDLETISEQPLLEPVSID</sequence>
<dbReference type="RefSeq" id="WP_163670222.1">
    <property type="nucleotide sequence ID" value="NZ_QXHD01000004.1"/>
</dbReference>
<name>A0A6M0RNX6_9CYAN</name>
<evidence type="ECO:0000256" key="1">
    <source>
        <dbReference type="SAM" id="MobiDB-lite"/>
    </source>
</evidence>
<reference evidence="2 3" key="1">
    <citation type="journal article" date="2020" name="Microb. Ecol.">
        <title>Ecogenomics of the Marine Benthic Filamentous Cyanobacterium Adonisia.</title>
        <authorList>
            <person name="Walter J.M."/>
            <person name="Coutinho F.H."/>
            <person name="Leomil L."/>
            <person name="Hargreaves P.I."/>
            <person name="Campeao M.E."/>
            <person name="Vieira V.V."/>
            <person name="Silva B.S."/>
            <person name="Fistarol G.O."/>
            <person name="Salomon P.S."/>
            <person name="Sawabe T."/>
            <person name="Mino S."/>
            <person name="Hosokawa M."/>
            <person name="Miyashita H."/>
            <person name="Maruyama F."/>
            <person name="van Verk M.C."/>
            <person name="Dutilh B.E."/>
            <person name="Thompson C.C."/>
            <person name="Thompson F.L."/>
        </authorList>
    </citation>
    <scope>NUCLEOTIDE SEQUENCE [LARGE SCALE GENOMIC DNA]</scope>
    <source>
        <strain evidence="2 3">CCMR0081</strain>
    </source>
</reference>
<dbReference type="AlphaFoldDB" id="A0A6M0RNX6"/>
<comment type="caution">
    <text evidence="2">The sequence shown here is derived from an EMBL/GenBank/DDBJ whole genome shotgun (WGS) entry which is preliminary data.</text>
</comment>
<organism evidence="2 3">
    <name type="scientific">Adonisia turfae CCMR0081</name>
    <dbReference type="NCBI Taxonomy" id="2292702"/>
    <lineage>
        <taxon>Bacteria</taxon>
        <taxon>Bacillati</taxon>
        <taxon>Cyanobacteriota</taxon>
        <taxon>Adonisia</taxon>
        <taxon>Adonisia turfae</taxon>
    </lineage>
</organism>